<dbReference type="InterPro" id="IPR003702">
    <property type="entry name" value="ActCoA_hydro_N"/>
</dbReference>
<evidence type="ECO:0000256" key="1">
    <source>
        <dbReference type="ARBA" id="ARBA00009632"/>
    </source>
</evidence>
<evidence type="ECO:0000259" key="3">
    <source>
        <dbReference type="Pfam" id="PF02550"/>
    </source>
</evidence>
<dbReference type="InterPro" id="IPR026888">
    <property type="entry name" value="AcetylCoA_hyd_C"/>
</dbReference>
<feature type="domain" description="Acetyl-CoA hydrolase/transferase C-terminal" evidence="4">
    <location>
        <begin position="272"/>
        <end position="424"/>
    </location>
</feature>
<comment type="caution">
    <text evidence="5">The sequence shown here is derived from an EMBL/GenBank/DDBJ whole genome shotgun (WGS) entry which is preliminary data.</text>
</comment>
<dbReference type="RefSeq" id="WP_017752740.1">
    <property type="nucleotide sequence ID" value="NZ_CBXI010000040.1"/>
</dbReference>
<dbReference type="OrthoDB" id="9801795at2"/>
<dbReference type="SUPFAM" id="SSF100950">
    <property type="entry name" value="NagB/RpiA/CoA transferase-like"/>
    <property type="match status" value="2"/>
</dbReference>
<dbReference type="GO" id="GO:0006083">
    <property type="term" value="P:acetate metabolic process"/>
    <property type="evidence" value="ECO:0007669"/>
    <property type="project" value="InterPro"/>
</dbReference>
<dbReference type="GO" id="GO:0008775">
    <property type="term" value="F:acetate CoA-transferase activity"/>
    <property type="evidence" value="ECO:0007669"/>
    <property type="project" value="InterPro"/>
</dbReference>
<dbReference type="Pfam" id="PF13336">
    <property type="entry name" value="AcetylCoA_hyd_C"/>
    <property type="match status" value="1"/>
</dbReference>
<evidence type="ECO:0000259" key="4">
    <source>
        <dbReference type="Pfam" id="PF13336"/>
    </source>
</evidence>
<protein>
    <submittedName>
        <fullName evidence="5">4-hydroxybutyrate:acetyl-CoA CoA transferase</fullName>
        <ecNumber evidence="5">2.3.1.-</ecNumber>
    </submittedName>
</protein>
<dbReference type="SMR" id="W6N7A7"/>
<keyword evidence="5" id="KW-0012">Acyltransferase</keyword>
<dbReference type="Pfam" id="PF02550">
    <property type="entry name" value="AcetylCoA_hydro"/>
    <property type="match status" value="1"/>
</dbReference>
<dbReference type="InterPro" id="IPR038460">
    <property type="entry name" value="AcetylCoA_hyd_C_sf"/>
</dbReference>
<dbReference type="Gene3D" id="3.40.1080.20">
    <property type="entry name" value="Acetyl-CoA hydrolase/transferase C-terminal domain"/>
    <property type="match status" value="1"/>
</dbReference>
<dbReference type="Gene3D" id="3.30.750.70">
    <property type="entry name" value="4-hydroxybutyrate coenzyme like domains"/>
    <property type="match status" value="1"/>
</dbReference>
<organism evidence="5 6">
    <name type="scientific">Clostridium tyrobutyricum DIVETGP</name>
    <dbReference type="NCBI Taxonomy" id="1408889"/>
    <lineage>
        <taxon>Bacteria</taxon>
        <taxon>Bacillati</taxon>
        <taxon>Bacillota</taxon>
        <taxon>Clostridia</taxon>
        <taxon>Eubacteriales</taxon>
        <taxon>Clostridiaceae</taxon>
        <taxon>Clostridium</taxon>
    </lineage>
</organism>
<keyword evidence="2 5" id="KW-0808">Transferase</keyword>
<evidence type="ECO:0000313" key="5">
    <source>
        <dbReference type="EMBL" id="CDL92351.1"/>
    </source>
</evidence>
<dbReference type="GO" id="GO:0016746">
    <property type="term" value="F:acyltransferase activity"/>
    <property type="evidence" value="ECO:0007669"/>
    <property type="project" value="UniProtKB-KW"/>
</dbReference>
<dbReference type="EC" id="2.3.1.-" evidence="5"/>
<comment type="similarity">
    <text evidence="1">Belongs to the acetyl-CoA hydrolase/transferase family.</text>
</comment>
<sequence>MSFEELYKSKVVSADEAVSHIKSGDKIVFGHACAEPQVLLNALVKNKEKYKNVELYHMIPKGETNYAEPGVEKYIHDNSFFTGKGTSEAIQEGRADFIPVFFSEIPRLFKKGYIPVDVALIEVSKPDEHGYCSFGVSNDYIHAGAECAKLVIAEVNENMPRVFGNNFIHVSDIDYIVESSRPVVEMQPSKIGDVEKAIGKYCASLVEDGSTLQLGIGAIPDAVLLFLKDKKDLGIHSEMISDGVVELVKAGVITNKKKTLHPGKIVVTFLMGTKKLYDFIDNNPEVESHPVDYVNNPTVIMKNCKMVCINSCVEIDLMGQICSESIGLKQISGVGGQIDFTRGASMAEDGKSIIAIPSTAAHGKVSRIVPFLNQGAAITTSRNDVHYVITEYGIAQLRGKTLKQRARELIKISHPKFREGLMAEFEKRFGCKY</sequence>
<name>W6N7A7_CLOTY</name>
<keyword evidence="6" id="KW-1185">Reference proteome</keyword>
<dbReference type="InterPro" id="IPR046433">
    <property type="entry name" value="ActCoA_hydro"/>
</dbReference>
<dbReference type="PANTHER" id="PTHR21432">
    <property type="entry name" value="ACETYL-COA HYDROLASE-RELATED"/>
    <property type="match status" value="1"/>
</dbReference>
<proteinExistence type="inferred from homology"/>
<evidence type="ECO:0000256" key="2">
    <source>
        <dbReference type="ARBA" id="ARBA00022679"/>
    </source>
</evidence>
<dbReference type="AlphaFoldDB" id="W6N7A7"/>
<accession>W6N7A7</accession>
<dbReference type="Gene3D" id="3.40.1080.10">
    <property type="entry name" value="Glutaconate Coenzyme A-transferase"/>
    <property type="match status" value="1"/>
</dbReference>
<reference evidence="5 6" key="1">
    <citation type="journal article" date="2015" name="Genome Announc.">
        <title>Draft Genome Sequence of Clostridium tyrobutyricum Strain DIVETGP, Isolated from Cow's Milk for Grana Padano Production.</title>
        <authorList>
            <person name="Soggiu A."/>
            <person name="Piras C."/>
            <person name="Gaiarsa S."/>
            <person name="Sassera D."/>
            <person name="Roncada P."/>
            <person name="Bendixen E."/>
            <person name="Brasca M."/>
            <person name="Bonizzi L."/>
        </authorList>
    </citation>
    <scope>NUCLEOTIDE SEQUENCE [LARGE SCALE GENOMIC DNA]</scope>
    <source>
        <strain evidence="5 6">DIVETGP</strain>
    </source>
</reference>
<dbReference type="GeneID" id="29420234"/>
<feature type="domain" description="Acetyl-CoA hydrolase/transferase N-terminal" evidence="3">
    <location>
        <begin position="5"/>
        <end position="185"/>
    </location>
</feature>
<dbReference type="InterPro" id="IPR037171">
    <property type="entry name" value="NagB/RpiA_transferase-like"/>
</dbReference>
<dbReference type="Proteomes" id="UP000019482">
    <property type="component" value="Unassembled WGS sequence"/>
</dbReference>
<dbReference type="EMBL" id="CBXI010000040">
    <property type="protein sequence ID" value="CDL92351.1"/>
    <property type="molecule type" value="Genomic_DNA"/>
</dbReference>
<gene>
    <name evidence="5" type="ORF">CTDIVETGP_2421</name>
</gene>
<dbReference type="PANTHER" id="PTHR21432:SF20">
    <property type="entry name" value="ACETYL-COA HYDROLASE"/>
    <property type="match status" value="1"/>
</dbReference>
<evidence type="ECO:0000313" key="6">
    <source>
        <dbReference type="Proteomes" id="UP000019482"/>
    </source>
</evidence>